<dbReference type="NCBIfam" id="TIGR03695">
    <property type="entry name" value="menH_SHCHC"/>
    <property type="match status" value="1"/>
</dbReference>
<evidence type="ECO:0000256" key="2">
    <source>
        <dbReference type="ARBA" id="ARBA00023239"/>
    </source>
</evidence>
<dbReference type="InterPro" id="IPR029058">
    <property type="entry name" value="AB_hydrolase_fold"/>
</dbReference>
<evidence type="ECO:0000256" key="1">
    <source>
        <dbReference type="ARBA" id="ARBA00022428"/>
    </source>
</evidence>
<dbReference type="UniPathway" id="UPA00079"/>
<dbReference type="InterPro" id="IPR000073">
    <property type="entry name" value="AB_hydrolase_1"/>
</dbReference>
<dbReference type="InterPro" id="IPR022485">
    <property type="entry name" value="SHCHC_synthase_MenH"/>
</dbReference>
<protein>
    <recommendedName>
        <fullName evidence="3">Putative 2-succinyl-6-hydroxy-2,4-cyclohexadiene-1-carboxylate synthase</fullName>
        <shortName evidence="3">SHCHC synthase</shortName>
        <ecNumber evidence="3">4.2.99.20</ecNumber>
    </recommendedName>
</protein>
<comment type="subunit">
    <text evidence="3">Monomer.</text>
</comment>
<dbReference type="PANTHER" id="PTHR42916">
    <property type="entry name" value="2-SUCCINYL-5-ENOLPYRUVYL-6-HYDROXY-3-CYCLOHEXENE-1-CARBOXYLATE SYNTHASE"/>
    <property type="match status" value="1"/>
</dbReference>
<accession>A0A1C0Z0H1</accession>
<evidence type="ECO:0000313" key="5">
    <source>
        <dbReference type="EMBL" id="OCS92903.1"/>
    </source>
</evidence>
<dbReference type="HAMAP" id="MF_01660">
    <property type="entry name" value="MenH"/>
    <property type="match status" value="1"/>
</dbReference>
<dbReference type="UniPathway" id="UPA01057">
    <property type="reaction ID" value="UER00900"/>
</dbReference>
<dbReference type="EC" id="4.2.99.20" evidence="3"/>
<proteinExistence type="inferred from homology"/>
<evidence type="ECO:0000259" key="4">
    <source>
        <dbReference type="Pfam" id="PF00561"/>
    </source>
</evidence>
<dbReference type="PANTHER" id="PTHR42916:SF1">
    <property type="entry name" value="PROTEIN PHYLLO, CHLOROPLASTIC"/>
    <property type="match status" value="1"/>
</dbReference>
<dbReference type="AlphaFoldDB" id="A0A1C0Z0H1"/>
<dbReference type="GO" id="GO:0009234">
    <property type="term" value="P:menaquinone biosynthetic process"/>
    <property type="evidence" value="ECO:0007669"/>
    <property type="project" value="UniProtKB-UniRule"/>
</dbReference>
<gene>
    <name evidence="3" type="primary">menH</name>
    <name evidence="5" type="ORF">A6K76_05785</name>
</gene>
<dbReference type="OrthoDB" id="9808398at2"/>
<name>A0A1C0Z0H1_9BACL</name>
<keyword evidence="1 3" id="KW-0474">Menaquinone biosynthesis</keyword>
<keyword evidence="6" id="KW-1185">Reference proteome</keyword>
<dbReference type="GO" id="GO:0070205">
    <property type="term" value="F:2-succinyl-6-hydroxy-2,4-cyclohexadiene-1-carboxylate synthase activity"/>
    <property type="evidence" value="ECO:0007669"/>
    <property type="project" value="UniProtKB-UniRule"/>
</dbReference>
<organism evidence="5 6">
    <name type="scientific">Caryophanon latum</name>
    <dbReference type="NCBI Taxonomy" id="33977"/>
    <lineage>
        <taxon>Bacteria</taxon>
        <taxon>Bacillati</taxon>
        <taxon>Bacillota</taxon>
        <taxon>Bacilli</taxon>
        <taxon>Bacillales</taxon>
        <taxon>Caryophanaceae</taxon>
        <taxon>Caryophanon</taxon>
    </lineage>
</organism>
<comment type="similarity">
    <text evidence="3">Belongs to the AB hydrolase superfamily. MenH family.</text>
</comment>
<comment type="pathway">
    <text evidence="3">Quinol/quinone metabolism; menaquinone biosynthesis.</text>
</comment>
<comment type="catalytic activity">
    <reaction evidence="3">
        <text>5-enolpyruvoyl-6-hydroxy-2-succinyl-cyclohex-3-ene-1-carboxylate = (1R,6R)-6-hydroxy-2-succinyl-cyclohexa-2,4-diene-1-carboxylate + pyruvate</text>
        <dbReference type="Rhea" id="RHEA:25597"/>
        <dbReference type="ChEBI" id="CHEBI:15361"/>
        <dbReference type="ChEBI" id="CHEBI:58689"/>
        <dbReference type="ChEBI" id="CHEBI:58818"/>
        <dbReference type="EC" id="4.2.99.20"/>
    </reaction>
</comment>
<sequence length="278" mass="30947">MAKLKSNGYDVAVRQWHEHKSRTVVCLHGFTSSSATWEHVAQQLPDYRIIGIDLIGHGETSAPVDAFNYSMEAQVSLLHDVLKQLDVQQFTLLGYSMGGRIALSYALAYPEQVEVLLLESASPGLAHEHERAARKKADDALAARIEQYGVEAFVNEWERVPLFHSQASLPLNVQQAIRNERLSQREIGLANSLRGIGTGVQPSNWHRLDELTMPVILLTGELDEKFCLLAEKMQAFLAESAHIVVPNVGHAIHVENLTQFATIVKEALQLTETKNLII</sequence>
<comment type="pathway">
    <text evidence="3">Quinol/quinone metabolism; 1,4-dihydroxy-2-naphthoate biosynthesis; 1,4-dihydroxy-2-naphthoate from chorismate: step 3/7.</text>
</comment>
<comment type="function">
    <text evidence="3">Catalyzes a proton abstraction reaction that results in 2,5-elimination of pyruvate from 2-succinyl-5-enolpyruvyl-6-hydroxy-3-cyclohexene-1-carboxylate (SEPHCHC) and the formation of 2-succinyl-6-hydroxy-2,4-cyclohexadiene-1-carboxylate (SHCHC).</text>
</comment>
<evidence type="ECO:0000313" key="6">
    <source>
        <dbReference type="Proteomes" id="UP000093482"/>
    </source>
</evidence>
<dbReference type="RefSeq" id="WP_066462107.1">
    <property type="nucleotide sequence ID" value="NZ_MATO01000013.1"/>
</dbReference>
<keyword evidence="2 3" id="KW-0456">Lyase</keyword>
<evidence type="ECO:0000256" key="3">
    <source>
        <dbReference type="HAMAP-Rule" id="MF_01660"/>
    </source>
</evidence>
<reference evidence="5 6" key="1">
    <citation type="submission" date="2016-07" db="EMBL/GenBank/DDBJ databases">
        <title>Caryophanon latum genome sequencing.</title>
        <authorList>
            <person name="Verma A."/>
            <person name="Pal Y."/>
            <person name="Krishnamurthi S."/>
        </authorList>
    </citation>
    <scope>NUCLEOTIDE SEQUENCE [LARGE SCALE GENOMIC DNA]</scope>
    <source>
        <strain evidence="5 6">DSM 14151</strain>
    </source>
</reference>
<comment type="caution">
    <text evidence="5">The sequence shown here is derived from an EMBL/GenBank/DDBJ whole genome shotgun (WGS) entry which is preliminary data.</text>
</comment>
<dbReference type="Proteomes" id="UP000093482">
    <property type="component" value="Unassembled WGS sequence"/>
</dbReference>
<dbReference type="Pfam" id="PF00561">
    <property type="entry name" value="Abhydrolase_1"/>
    <property type="match status" value="1"/>
</dbReference>
<dbReference type="EMBL" id="MATO01000013">
    <property type="protein sequence ID" value="OCS92903.1"/>
    <property type="molecule type" value="Genomic_DNA"/>
</dbReference>
<feature type="domain" description="AB hydrolase-1" evidence="4">
    <location>
        <begin position="23"/>
        <end position="256"/>
    </location>
</feature>
<dbReference type="SUPFAM" id="SSF53474">
    <property type="entry name" value="alpha/beta-Hydrolases"/>
    <property type="match status" value="1"/>
</dbReference>
<dbReference type="Gene3D" id="3.40.50.1820">
    <property type="entry name" value="alpha/beta hydrolase"/>
    <property type="match status" value="1"/>
</dbReference>
<dbReference type="PRINTS" id="PR00111">
    <property type="entry name" value="ABHYDROLASE"/>
</dbReference>